<dbReference type="Proteomes" id="UP000004478">
    <property type="component" value="Unassembled WGS sequence"/>
</dbReference>
<evidence type="ECO:0000313" key="1">
    <source>
        <dbReference type="EMBL" id="EKB50105.1"/>
    </source>
</evidence>
<dbReference type="EMBL" id="AMGM01000013">
    <property type="protein sequence ID" value="EKB50105.1"/>
    <property type="molecule type" value="Genomic_DNA"/>
</dbReference>
<keyword evidence="2" id="KW-1185">Reference proteome</keyword>
<organism evidence="1 2">
    <name type="scientific">Cecembia lonarensis (strain CCUG 58316 / KCTC 22772 / LW9)</name>
    <dbReference type="NCBI Taxonomy" id="1225176"/>
    <lineage>
        <taxon>Bacteria</taxon>
        <taxon>Pseudomonadati</taxon>
        <taxon>Bacteroidota</taxon>
        <taxon>Cytophagia</taxon>
        <taxon>Cytophagales</taxon>
        <taxon>Cyclobacteriaceae</taxon>
        <taxon>Cecembia</taxon>
    </lineage>
</organism>
<protein>
    <submittedName>
        <fullName evidence="1">Uncharacterized protein</fullName>
    </submittedName>
</protein>
<reference evidence="1 2" key="1">
    <citation type="journal article" date="2012" name="J. Bacteriol.">
        <title>Draft Genome Sequence of Cecembia lonarensis Strain LW9T, Isolated from Lonar Lake, a Haloalkaline Lake in India.</title>
        <authorList>
            <person name="Shivaji S."/>
            <person name="Ara S."/>
            <person name="Singh A."/>
            <person name="Pinnaka A.K."/>
        </authorList>
    </citation>
    <scope>NUCLEOTIDE SEQUENCE [LARGE SCALE GENOMIC DNA]</scope>
    <source>
        <strain evidence="1 2">LW9</strain>
    </source>
</reference>
<accession>K1L119</accession>
<dbReference type="AlphaFoldDB" id="K1L119"/>
<proteinExistence type="predicted"/>
<gene>
    <name evidence="1" type="ORF">B879_01249</name>
</gene>
<evidence type="ECO:0000313" key="2">
    <source>
        <dbReference type="Proteomes" id="UP000004478"/>
    </source>
</evidence>
<comment type="caution">
    <text evidence="1">The sequence shown here is derived from an EMBL/GenBank/DDBJ whole genome shotgun (WGS) entry which is preliminary data.</text>
</comment>
<sequence>MPTLKAIHICNYSRIFDLFLEFVNFVSHQPTLQPKIAKEYVFANADRNTYKRMKIKAKEEHRTHNSVYVAIAGDVVNRRSVLLRNFVLNGKGSASNPLLNIHADRV</sequence>
<name>K1L119_CECL9</name>